<dbReference type="CDD" id="cd17534">
    <property type="entry name" value="REC_DC-like"/>
    <property type="match status" value="1"/>
</dbReference>
<dbReference type="CDD" id="cd00130">
    <property type="entry name" value="PAS"/>
    <property type="match status" value="1"/>
</dbReference>
<sequence length="498" mass="55726">MEPVKILVVEDEVIVARTIASQLNQLGYIVIGTASSGKAAIAKAIETSPELVFMDIILKGEIDGITTASYIREHLDIPVIFLTAYGDDNTIERAKITQPFGYIVKPFTSKDLRISIEMGLLKHRLERDIRENRDRLATLLNSISDAVIATDEFGNVTFMNPAAEEITGWHQADAIGHEVSQIFNIIDEVTENVLENPVTKVLREQKVVYLDEYTSLITKDGRRVPIGDSASPIMGLPNKINGVVIVFWDLSERRQTELLEQALQKERELNNLKSLFISTVSHEFRNPLSVIQTAIELIELHGQNLTETKKNTYIKRIKGAVQSMKLLMEDVLFMGKSDAAKLDCNPVLLNLKGFCQELIEEFTTVEISGHEIIFTCSDETTNAFMDERLLHYIFVNLLSNAVKYSPQNETIRFDLTFDQTKGVAIFRIQDEGIGIPVADQTHLFESFYRASNSQSIQGTGLGLVIVKRCVEAHKGEIAFNSQEGVGTTFTITLPLNCQ</sequence>
<dbReference type="CDD" id="cd00082">
    <property type="entry name" value="HisKA"/>
    <property type="match status" value="1"/>
</dbReference>
<dbReference type="SUPFAM" id="SSF55785">
    <property type="entry name" value="PYP-like sensor domain (PAS domain)"/>
    <property type="match status" value="1"/>
</dbReference>
<dbReference type="InterPro" id="IPR013767">
    <property type="entry name" value="PAS_fold"/>
</dbReference>
<dbReference type="PROSITE" id="PS50113">
    <property type="entry name" value="PAC"/>
    <property type="match status" value="1"/>
</dbReference>
<dbReference type="NCBIfam" id="TIGR00229">
    <property type="entry name" value="sensory_box"/>
    <property type="match status" value="1"/>
</dbReference>
<keyword evidence="4" id="KW-0418">Kinase</keyword>
<gene>
    <name evidence="11" type="ORF">GNE12_13985</name>
</gene>
<reference evidence="11 12" key="1">
    <citation type="submission" date="2019-11" db="EMBL/GenBank/DDBJ databases">
        <title>Comparison of genomes from free-living endosymbiotic cyanobacteria isolated from Azolla.</title>
        <authorList>
            <person name="Thiel T."/>
            <person name="Pratte B."/>
        </authorList>
    </citation>
    <scope>NUCLEOTIDE SEQUENCE [LARGE SCALE GENOMIC DNA]</scope>
    <source>
        <strain evidence="11 12">N2B</strain>
    </source>
</reference>
<dbReference type="InterPro" id="IPR036890">
    <property type="entry name" value="HATPase_C_sf"/>
</dbReference>
<accession>A0ABR6S9I2</accession>
<evidence type="ECO:0000259" key="7">
    <source>
        <dbReference type="PROSITE" id="PS50109"/>
    </source>
</evidence>
<dbReference type="SMART" id="SM00387">
    <property type="entry name" value="HATPase_c"/>
    <property type="match status" value="1"/>
</dbReference>
<protein>
    <recommendedName>
        <fullName evidence="2">histidine kinase</fullName>
        <ecNumber evidence="2">2.7.13.3</ecNumber>
    </recommendedName>
</protein>
<evidence type="ECO:0000256" key="1">
    <source>
        <dbReference type="ARBA" id="ARBA00000085"/>
    </source>
</evidence>
<dbReference type="Gene3D" id="1.10.287.130">
    <property type="match status" value="1"/>
</dbReference>
<organism evidence="11 12">
    <name type="scientific">Trichormus variabilis N2B</name>
    <dbReference type="NCBI Taxonomy" id="2681315"/>
    <lineage>
        <taxon>Bacteria</taxon>
        <taxon>Bacillati</taxon>
        <taxon>Cyanobacteriota</taxon>
        <taxon>Cyanophyceae</taxon>
        <taxon>Nostocales</taxon>
        <taxon>Nostocaceae</taxon>
        <taxon>Trichormus</taxon>
    </lineage>
</organism>
<dbReference type="Pfam" id="PF00072">
    <property type="entry name" value="Response_reg"/>
    <property type="match status" value="1"/>
</dbReference>
<dbReference type="SUPFAM" id="SSF55874">
    <property type="entry name" value="ATPase domain of HSP90 chaperone/DNA topoisomerase II/histidine kinase"/>
    <property type="match status" value="1"/>
</dbReference>
<evidence type="ECO:0000256" key="2">
    <source>
        <dbReference type="ARBA" id="ARBA00012438"/>
    </source>
</evidence>
<dbReference type="SMART" id="SM00091">
    <property type="entry name" value="PAS"/>
    <property type="match status" value="1"/>
</dbReference>
<dbReference type="CDD" id="cd00075">
    <property type="entry name" value="HATPase"/>
    <property type="match status" value="1"/>
</dbReference>
<dbReference type="Pfam" id="PF00989">
    <property type="entry name" value="PAS"/>
    <property type="match status" value="1"/>
</dbReference>
<dbReference type="Gene3D" id="3.30.450.20">
    <property type="entry name" value="PAS domain"/>
    <property type="match status" value="1"/>
</dbReference>
<dbReference type="SMART" id="SM00388">
    <property type="entry name" value="HisKA"/>
    <property type="match status" value="1"/>
</dbReference>
<dbReference type="PANTHER" id="PTHR43547">
    <property type="entry name" value="TWO-COMPONENT HISTIDINE KINASE"/>
    <property type="match status" value="1"/>
</dbReference>
<dbReference type="PRINTS" id="PR00344">
    <property type="entry name" value="BCTRLSENSOR"/>
</dbReference>
<feature type="domain" description="Histidine kinase" evidence="7">
    <location>
        <begin position="279"/>
        <end position="497"/>
    </location>
</feature>
<evidence type="ECO:0000313" key="11">
    <source>
        <dbReference type="EMBL" id="MBC1303025.1"/>
    </source>
</evidence>
<dbReference type="InterPro" id="IPR035965">
    <property type="entry name" value="PAS-like_dom_sf"/>
</dbReference>
<dbReference type="Gene3D" id="3.30.565.10">
    <property type="entry name" value="Histidine kinase-like ATPase, C-terminal domain"/>
    <property type="match status" value="1"/>
</dbReference>
<dbReference type="EMBL" id="JACKZP010000049">
    <property type="protein sequence ID" value="MBC1303025.1"/>
    <property type="molecule type" value="Genomic_DNA"/>
</dbReference>
<dbReference type="SMART" id="SM00448">
    <property type="entry name" value="REC"/>
    <property type="match status" value="1"/>
</dbReference>
<evidence type="ECO:0000256" key="3">
    <source>
        <dbReference type="ARBA" id="ARBA00022553"/>
    </source>
</evidence>
<evidence type="ECO:0000256" key="4">
    <source>
        <dbReference type="ARBA" id="ARBA00022777"/>
    </source>
</evidence>
<dbReference type="InterPro" id="IPR004358">
    <property type="entry name" value="Sig_transdc_His_kin-like_C"/>
</dbReference>
<dbReference type="SUPFAM" id="SSF47384">
    <property type="entry name" value="Homodimeric domain of signal transducing histidine kinase"/>
    <property type="match status" value="1"/>
</dbReference>
<dbReference type="GeneID" id="58725768"/>
<keyword evidence="3 6" id="KW-0597">Phosphoprotein</keyword>
<evidence type="ECO:0000313" key="12">
    <source>
        <dbReference type="Proteomes" id="UP000570851"/>
    </source>
</evidence>
<comment type="caution">
    <text evidence="11">The sequence shown here is derived from an EMBL/GenBank/DDBJ whole genome shotgun (WGS) entry which is preliminary data.</text>
</comment>
<dbReference type="InterPro" id="IPR003661">
    <property type="entry name" value="HisK_dim/P_dom"/>
</dbReference>
<dbReference type="InterPro" id="IPR011006">
    <property type="entry name" value="CheY-like_superfamily"/>
</dbReference>
<dbReference type="InterPro" id="IPR003594">
    <property type="entry name" value="HATPase_dom"/>
</dbReference>
<evidence type="ECO:0000259" key="8">
    <source>
        <dbReference type="PROSITE" id="PS50110"/>
    </source>
</evidence>
<comment type="catalytic activity">
    <reaction evidence="1">
        <text>ATP + protein L-histidine = ADP + protein N-phospho-L-histidine.</text>
        <dbReference type="EC" id="2.7.13.3"/>
    </reaction>
</comment>
<feature type="domain" description="Response regulatory" evidence="8">
    <location>
        <begin position="5"/>
        <end position="120"/>
    </location>
</feature>
<dbReference type="PROSITE" id="PS50112">
    <property type="entry name" value="PAS"/>
    <property type="match status" value="1"/>
</dbReference>
<keyword evidence="5" id="KW-0902">Two-component regulatory system</keyword>
<dbReference type="InterPro" id="IPR000014">
    <property type="entry name" value="PAS"/>
</dbReference>
<evidence type="ECO:0000259" key="9">
    <source>
        <dbReference type="PROSITE" id="PS50112"/>
    </source>
</evidence>
<dbReference type="Proteomes" id="UP000570851">
    <property type="component" value="Unassembled WGS sequence"/>
</dbReference>
<dbReference type="Pfam" id="PF02518">
    <property type="entry name" value="HATPase_c"/>
    <property type="match status" value="1"/>
</dbReference>
<dbReference type="PROSITE" id="PS50110">
    <property type="entry name" value="RESPONSE_REGULATORY"/>
    <property type="match status" value="1"/>
</dbReference>
<evidence type="ECO:0000256" key="6">
    <source>
        <dbReference type="PROSITE-ProRule" id="PRU00169"/>
    </source>
</evidence>
<keyword evidence="4" id="KW-0808">Transferase</keyword>
<dbReference type="EC" id="2.7.13.3" evidence="2"/>
<keyword evidence="12" id="KW-1185">Reference proteome</keyword>
<feature type="modified residue" description="4-aspartylphosphate" evidence="6">
    <location>
        <position position="55"/>
    </location>
</feature>
<dbReference type="SUPFAM" id="SSF52172">
    <property type="entry name" value="CheY-like"/>
    <property type="match status" value="1"/>
</dbReference>
<dbReference type="PROSITE" id="PS50109">
    <property type="entry name" value="HIS_KIN"/>
    <property type="match status" value="1"/>
</dbReference>
<dbReference type="Pfam" id="PF00512">
    <property type="entry name" value="HisKA"/>
    <property type="match status" value="1"/>
</dbReference>
<dbReference type="InterPro" id="IPR036097">
    <property type="entry name" value="HisK_dim/P_sf"/>
</dbReference>
<feature type="domain" description="PAC" evidence="10">
    <location>
        <begin position="210"/>
        <end position="262"/>
    </location>
</feature>
<evidence type="ECO:0000259" key="10">
    <source>
        <dbReference type="PROSITE" id="PS50113"/>
    </source>
</evidence>
<dbReference type="PANTHER" id="PTHR43547:SF2">
    <property type="entry name" value="HYBRID SIGNAL TRANSDUCTION HISTIDINE KINASE C"/>
    <property type="match status" value="1"/>
</dbReference>
<feature type="domain" description="PAS" evidence="9">
    <location>
        <begin position="132"/>
        <end position="205"/>
    </location>
</feature>
<evidence type="ECO:0000256" key="5">
    <source>
        <dbReference type="ARBA" id="ARBA00023012"/>
    </source>
</evidence>
<dbReference type="InterPro" id="IPR000700">
    <property type="entry name" value="PAS-assoc_C"/>
</dbReference>
<dbReference type="Gene3D" id="3.40.50.2300">
    <property type="match status" value="1"/>
</dbReference>
<proteinExistence type="predicted"/>
<name>A0ABR6S9I2_ANAVA</name>
<dbReference type="RefSeq" id="WP_011319745.1">
    <property type="nucleotide sequence ID" value="NZ_JACKZP010000049.1"/>
</dbReference>
<dbReference type="InterPro" id="IPR005467">
    <property type="entry name" value="His_kinase_dom"/>
</dbReference>
<dbReference type="InterPro" id="IPR001789">
    <property type="entry name" value="Sig_transdc_resp-reg_receiver"/>
</dbReference>